<dbReference type="EMBL" id="BDQF01000002">
    <property type="protein sequence ID" value="GAW79197.1"/>
    <property type="molecule type" value="Genomic_DNA"/>
</dbReference>
<evidence type="ECO:0000313" key="2">
    <source>
        <dbReference type="EMBL" id="GAW79197.1"/>
    </source>
</evidence>
<dbReference type="RefSeq" id="XP_028541786.1">
    <property type="nucleotide sequence ID" value="XM_028685985.1"/>
</dbReference>
<protein>
    <recommendedName>
        <fullName evidence="4">Variable surface protein</fullName>
    </recommendedName>
</protein>
<dbReference type="GeneID" id="39745900"/>
<reference evidence="3" key="1">
    <citation type="submission" date="2017-04" db="EMBL/GenBank/DDBJ databases">
        <title>Plasmodium gonderi genome.</title>
        <authorList>
            <person name="Arisue N."/>
            <person name="Honma H."/>
            <person name="Kawai S."/>
            <person name="Tougan T."/>
            <person name="Tanabe K."/>
            <person name="Horii T."/>
        </authorList>
    </citation>
    <scope>NUCLEOTIDE SEQUENCE [LARGE SCALE GENOMIC DNA]</scope>
    <source>
        <strain evidence="3">ATCC 30045</strain>
    </source>
</reference>
<sequence>MSELESKIKTIIKTSTDADDWIRNFSPKAKVNYNVIKKKCIADGNSQKCCRHMNYYLDYITALINLSHLDRDRKDEAIYGLDDFWDKHLSSLDYTCHRSKNTESIIERYILKELHDFHEDIDYLVSVLNHKFRDYSEYNMYIKKKWEKIFEYAKHTVENKNIVISNGSINKIIHFKELPLNYNLLSSLNLNTGESRNITITFELSKKPHQLENLSINSASRRETSHVNTDVEDISIRKIYHATNIFPIKNFLILFFIIFLIIVISMVLYKITPLGIWIRDNIKMIKFLQKQIIRNRKEALSSKAYNDRYKIEYSSYISGYNNDI</sequence>
<keyword evidence="3" id="KW-1185">Reference proteome</keyword>
<keyword evidence="1" id="KW-0472">Membrane</keyword>
<evidence type="ECO:0008006" key="4">
    <source>
        <dbReference type="Google" id="ProtNLM"/>
    </source>
</evidence>
<keyword evidence="1" id="KW-1133">Transmembrane helix</keyword>
<organism evidence="2 3">
    <name type="scientific">Plasmodium gonderi</name>
    <dbReference type="NCBI Taxonomy" id="77519"/>
    <lineage>
        <taxon>Eukaryota</taxon>
        <taxon>Sar</taxon>
        <taxon>Alveolata</taxon>
        <taxon>Apicomplexa</taxon>
        <taxon>Aconoidasida</taxon>
        <taxon>Haemosporida</taxon>
        <taxon>Plasmodiidae</taxon>
        <taxon>Plasmodium</taxon>
        <taxon>Plasmodium (Plasmodium)</taxon>
    </lineage>
</organism>
<accession>A0A1Y1JDA1</accession>
<dbReference type="Proteomes" id="UP000195521">
    <property type="component" value="Unassembled WGS sequence"/>
</dbReference>
<name>A0A1Y1JDA1_PLAGO</name>
<evidence type="ECO:0000256" key="1">
    <source>
        <dbReference type="SAM" id="Phobius"/>
    </source>
</evidence>
<dbReference type="AlphaFoldDB" id="A0A1Y1JDA1"/>
<feature type="transmembrane region" description="Helical" evidence="1">
    <location>
        <begin position="251"/>
        <end position="269"/>
    </location>
</feature>
<proteinExistence type="predicted"/>
<dbReference type="OrthoDB" id="10300229at2759"/>
<comment type="caution">
    <text evidence="2">The sequence shown here is derived from an EMBL/GenBank/DDBJ whole genome shotgun (WGS) entry which is preliminary data.</text>
</comment>
<keyword evidence="1" id="KW-0812">Transmembrane</keyword>
<gene>
    <name evidence="2" type="ORF">PGO_021700</name>
</gene>
<evidence type="ECO:0000313" key="3">
    <source>
        <dbReference type="Proteomes" id="UP000195521"/>
    </source>
</evidence>